<feature type="transmembrane region" description="Helical" evidence="6">
    <location>
        <begin position="226"/>
        <end position="245"/>
    </location>
</feature>
<dbReference type="InterPro" id="IPR005828">
    <property type="entry name" value="MFS_sugar_transport-like"/>
</dbReference>
<dbReference type="SUPFAM" id="SSF103473">
    <property type="entry name" value="MFS general substrate transporter"/>
    <property type="match status" value="1"/>
</dbReference>
<keyword evidence="4 6" id="KW-1133">Transmembrane helix</keyword>
<comment type="caution">
    <text evidence="8">The sequence shown here is derived from an EMBL/GenBank/DDBJ whole genome shotgun (WGS) entry which is preliminary data.</text>
</comment>
<keyword evidence="3 6" id="KW-0812">Transmembrane</keyword>
<protein>
    <recommendedName>
        <fullName evidence="7">DUF4246 domain-containing protein</fullName>
    </recommendedName>
</protein>
<comment type="subcellular location">
    <subcellularLocation>
        <location evidence="1">Membrane</location>
    </subcellularLocation>
</comment>
<keyword evidence="5 6" id="KW-0472">Membrane</keyword>
<dbReference type="EMBL" id="MIKF01000084">
    <property type="protein sequence ID" value="RTE78939.1"/>
    <property type="molecule type" value="Genomic_DNA"/>
</dbReference>
<dbReference type="AlphaFoldDB" id="A0A430LTB8"/>
<evidence type="ECO:0000256" key="5">
    <source>
        <dbReference type="ARBA" id="ARBA00023136"/>
    </source>
</evidence>
<dbReference type="Gene3D" id="1.20.1250.20">
    <property type="entry name" value="MFS general substrate transporter like domains"/>
    <property type="match status" value="1"/>
</dbReference>
<keyword evidence="9" id="KW-1185">Reference proteome</keyword>
<evidence type="ECO:0000256" key="3">
    <source>
        <dbReference type="ARBA" id="ARBA00022692"/>
    </source>
</evidence>
<evidence type="ECO:0000313" key="8">
    <source>
        <dbReference type="EMBL" id="RTE78939.1"/>
    </source>
</evidence>
<evidence type="ECO:0000256" key="1">
    <source>
        <dbReference type="ARBA" id="ARBA00004370"/>
    </source>
</evidence>
<dbReference type="Pfam" id="PF14033">
    <property type="entry name" value="DUF4246"/>
    <property type="match status" value="1"/>
</dbReference>
<feature type="transmembrane region" description="Helical" evidence="6">
    <location>
        <begin position="289"/>
        <end position="308"/>
    </location>
</feature>
<name>A0A430LTB8_9HYPO</name>
<evidence type="ECO:0000313" key="9">
    <source>
        <dbReference type="Proteomes" id="UP000287124"/>
    </source>
</evidence>
<feature type="domain" description="DUF4246" evidence="7">
    <location>
        <begin position="2"/>
        <end position="124"/>
    </location>
</feature>
<dbReference type="Pfam" id="PF00083">
    <property type="entry name" value="Sugar_tr"/>
    <property type="match status" value="1"/>
</dbReference>
<dbReference type="PANTHER" id="PTHR48020:SF4">
    <property type="entry name" value="SYMPORT, PUTATIVE (AFU_ORTHOLOGUE AFUA_3G11790)-RELATED"/>
    <property type="match status" value="1"/>
</dbReference>
<evidence type="ECO:0000256" key="2">
    <source>
        <dbReference type="ARBA" id="ARBA00022448"/>
    </source>
</evidence>
<evidence type="ECO:0000256" key="4">
    <source>
        <dbReference type="ARBA" id="ARBA00022989"/>
    </source>
</evidence>
<organism evidence="8 9">
    <name type="scientific">Fusarium euwallaceae</name>
    <dbReference type="NCBI Taxonomy" id="1147111"/>
    <lineage>
        <taxon>Eukaryota</taxon>
        <taxon>Fungi</taxon>
        <taxon>Dikarya</taxon>
        <taxon>Ascomycota</taxon>
        <taxon>Pezizomycotina</taxon>
        <taxon>Sordariomycetes</taxon>
        <taxon>Hypocreomycetidae</taxon>
        <taxon>Hypocreales</taxon>
        <taxon>Nectriaceae</taxon>
        <taxon>Fusarium</taxon>
        <taxon>Fusarium solani species complex</taxon>
    </lineage>
</organism>
<dbReference type="PANTHER" id="PTHR48020">
    <property type="entry name" value="PROTON MYO-INOSITOL COTRANSPORTER"/>
    <property type="match status" value="1"/>
</dbReference>
<dbReference type="Proteomes" id="UP000287124">
    <property type="component" value="Unassembled WGS sequence"/>
</dbReference>
<feature type="transmembrane region" description="Helical" evidence="6">
    <location>
        <begin position="251"/>
        <end position="277"/>
    </location>
</feature>
<reference evidence="8 9" key="1">
    <citation type="submission" date="2017-06" db="EMBL/GenBank/DDBJ databases">
        <title>Comparative genomic analysis of Ambrosia Fusariam Clade fungi.</title>
        <authorList>
            <person name="Stajich J.E."/>
            <person name="Carrillo J."/>
            <person name="Kijimoto T."/>
            <person name="Eskalen A."/>
            <person name="O'Donnell K."/>
            <person name="Kasson M."/>
        </authorList>
    </citation>
    <scope>NUCLEOTIDE SEQUENCE [LARGE SCALE GENOMIC DNA]</scope>
    <source>
        <strain evidence="8 9">UCR1854</strain>
    </source>
</reference>
<keyword evidence="2" id="KW-0813">Transport</keyword>
<gene>
    <name evidence="8" type="ORF">BHE90_006538</name>
</gene>
<evidence type="ECO:0000259" key="7">
    <source>
        <dbReference type="Pfam" id="PF14033"/>
    </source>
</evidence>
<dbReference type="InterPro" id="IPR050814">
    <property type="entry name" value="Myo-inositol_Transporter"/>
</dbReference>
<dbReference type="InterPro" id="IPR036259">
    <property type="entry name" value="MFS_trans_sf"/>
</dbReference>
<dbReference type="InterPro" id="IPR049192">
    <property type="entry name" value="DUF4246_C"/>
</dbReference>
<accession>A0A430LTB8</accession>
<sequence>MVQDLAHPSMYPFCYGRTNFIQEELVGVYDAVDHVGKGATIAKDEQPESDDVFWSTTYQWLPANISFRDDGTVRFTSYVNNLNPDKFPEIYDTLERLIGKAIPAWGQCLHEYTSWKRGPVAGRVDSRFHEITEASDSDDSLWAPELDVVKFTDIDVNLTHEELAELGDMAFNIISFYSSSIFVQSGVSQQKALWASWGFGLVNFAFAIPASWLIDAHGRRTLLPSTFPHMAWTLLVAGCCFLINGDGTTRLILIALFIFSFTAFYSIGLGPMCYVYAADVFPLSHRELGMAWSVVVNAGGASALAPTFPYSLSVLSPTGAFGFYCGLNFLDLLIIFFSVPETKQLTLEDWKPSSLSRPEPLSSINAL</sequence>
<proteinExistence type="predicted"/>
<feature type="transmembrane region" description="Helical" evidence="6">
    <location>
        <begin position="320"/>
        <end position="339"/>
    </location>
</feature>
<dbReference type="GO" id="GO:0016020">
    <property type="term" value="C:membrane"/>
    <property type="evidence" value="ECO:0007669"/>
    <property type="project" value="UniProtKB-SubCell"/>
</dbReference>
<dbReference type="GO" id="GO:0022857">
    <property type="term" value="F:transmembrane transporter activity"/>
    <property type="evidence" value="ECO:0007669"/>
    <property type="project" value="InterPro"/>
</dbReference>
<feature type="transmembrane region" description="Helical" evidence="6">
    <location>
        <begin position="194"/>
        <end position="214"/>
    </location>
</feature>
<evidence type="ECO:0000256" key="6">
    <source>
        <dbReference type="SAM" id="Phobius"/>
    </source>
</evidence>